<dbReference type="PANTHER" id="PTHR47074">
    <property type="entry name" value="BNAC02G40300D PROTEIN"/>
    <property type="match status" value="1"/>
</dbReference>
<organism evidence="1 2">
    <name type="scientific">Protea cynaroides</name>
    <dbReference type="NCBI Taxonomy" id="273540"/>
    <lineage>
        <taxon>Eukaryota</taxon>
        <taxon>Viridiplantae</taxon>
        <taxon>Streptophyta</taxon>
        <taxon>Embryophyta</taxon>
        <taxon>Tracheophyta</taxon>
        <taxon>Spermatophyta</taxon>
        <taxon>Magnoliopsida</taxon>
        <taxon>Proteales</taxon>
        <taxon>Proteaceae</taxon>
        <taxon>Protea</taxon>
    </lineage>
</organism>
<protein>
    <recommendedName>
        <fullName evidence="3">RNase H type-1 domain-containing protein</fullName>
    </recommendedName>
</protein>
<comment type="caution">
    <text evidence="1">The sequence shown here is derived from an EMBL/GenBank/DDBJ whole genome shotgun (WGS) entry which is preliminary data.</text>
</comment>
<name>A0A9Q0QU55_9MAGN</name>
<evidence type="ECO:0000313" key="2">
    <source>
        <dbReference type="Proteomes" id="UP001141806"/>
    </source>
</evidence>
<dbReference type="OrthoDB" id="1906820at2759"/>
<sequence>MLAVSVVEEIQQQFSSSNVTTSSHVPHKLWLARNDPYFQQKKSSPMEVVRHAEKAFHEYQAIWEDTSCRNLQSDSNNHRVWKPPPQGWISLSADAAFIDANHQGGMGYAARNSQGEILLAVSQSGLFLNAALGDVLTIKFSLEDVFVRIG</sequence>
<dbReference type="EMBL" id="JAMYWD010000005">
    <property type="protein sequence ID" value="KAJ4972013.1"/>
    <property type="molecule type" value="Genomic_DNA"/>
</dbReference>
<keyword evidence="2" id="KW-1185">Reference proteome</keyword>
<evidence type="ECO:0008006" key="3">
    <source>
        <dbReference type="Google" id="ProtNLM"/>
    </source>
</evidence>
<proteinExistence type="predicted"/>
<dbReference type="InterPro" id="IPR052929">
    <property type="entry name" value="RNase_H-like_EbsB-rel"/>
</dbReference>
<accession>A0A9Q0QU55</accession>
<gene>
    <name evidence="1" type="ORF">NE237_005112</name>
</gene>
<dbReference type="AlphaFoldDB" id="A0A9Q0QU55"/>
<reference evidence="1" key="1">
    <citation type="journal article" date="2023" name="Plant J.">
        <title>The genome of the king protea, Protea cynaroides.</title>
        <authorList>
            <person name="Chang J."/>
            <person name="Duong T.A."/>
            <person name="Schoeman C."/>
            <person name="Ma X."/>
            <person name="Roodt D."/>
            <person name="Barker N."/>
            <person name="Li Z."/>
            <person name="Van de Peer Y."/>
            <person name="Mizrachi E."/>
        </authorList>
    </citation>
    <scope>NUCLEOTIDE SEQUENCE</scope>
    <source>
        <tissue evidence="1">Young leaves</tissue>
    </source>
</reference>
<dbReference type="Proteomes" id="UP001141806">
    <property type="component" value="Unassembled WGS sequence"/>
</dbReference>
<evidence type="ECO:0000313" key="1">
    <source>
        <dbReference type="EMBL" id="KAJ4972013.1"/>
    </source>
</evidence>
<dbReference type="PANTHER" id="PTHR47074:SF11">
    <property type="entry name" value="REVERSE TRANSCRIPTASE-LIKE PROTEIN"/>
    <property type="match status" value="1"/>
</dbReference>